<gene>
    <name evidence="2" type="ORF">PGLA1383_LOCUS13399</name>
    <name evidence="1" type="ORF">PGLA1383_LOCUS4404</name>
</gene>
<dbReference type="AlphaFoldDB" id="A0A813DFA3"/>
<sequence length="101" mass="11134">MWGQIRSGVQSHGRCEARAGAKSVVPPRITLFISIIKNVSQDKKASEALVTACRKLLETLELVPKVVSVFKKSKTFDKTKTRLEAAVFPSSLLFLSECVDL</sequence>
<organism evidence="1 3">
    <name type="scientific">Polarella glacialis</name>
    <name type="common">Dinoflagellate</name>
    <dbReference type="NCBI Taxonomy" id="89957"/>
    <lineage>
        <taxon>Eukaryota</taxon>
        <taxon>Sar</taxon>
        <taxon>Alveolata</taxon>
        <taxon>Dinophyceae</taxon>
        <taxon>Suessiales</taxon>
        <taxon>Suessiaceae</taxon>
        <taxon>Polarella</taxon>
    </lineage>
</organism>
<evidence type="ECO:0000313" key="1">
    <source>
        <dbReference type="EMBL" id="CAE8585496.1"/>
    </source>
</evidence>
<reference evidence="1" key="1">
    <citation type="submission" date="2021-02" db="EMBL/GenBank/DDBJ databases">
        <authorList>
            <person name="Dougan E. K."/>
            <person name="Rhodes N."/>
            <person name="Thang M."/>
            <person name="Chan C."/>
        </authorList>
    </citation>
    <scope>NUCLEOTIDE SEQUENCE</scope>
</reference>
<dbReference type="EMBL" id="CAJNNV010001657">
    <property type="protein sequence ID" value="CAE8585496.1"/>
    <property type="molecule type" value="Genomic_DNA"/>
</dbReference>
<evidence type="ECO:0000313" key="2">
    <source>
        <dbReference type="EMBL" id="CAE8594877.1"/>
    </source>
</evidence>
<protein>
    <submittedName>
        <fullName evidence="1">Uncharacterized protein</fullName>
    </submittedName>
</protein>
<name>A0A813DFA3_POLGL</name>
<evidence type="ECO:0000313" key="3">
    <source>
        <dbReference type="Proteomes" id="UP000654075"/>
    </source>
</evidence>
<dbReference type="EMBL" id="CAJNNV010007394">
    <property type="protein sequence ID" value="CAE8594877.1"/>
    <property type="molecule type" value="Genomic_DNA"/>
</dbReference>
<comment type="caution">
    <text evidence="1">The sequence shown here is derived from an EMBL/GenBank/DDBJ whole genome shotgun (WGS) entry which is preliminary data.</text>
</comment>
<keyword evidence="3" id="KW-1185">Reference proteome</keyword>
<accession>A0A813DFA3</accession>
<proteinExistence type="predicted"/>
<dbReference type="Proteomes" id="UP000654075">
    <property type="component" value="Unassembled WGS sequence"/>
</dbReference>